<name>D2R5M6_PIRSD</name>
<evidence type="ECO:0000313" key="3">
    <source>
        <dbReference type="EMBL" id="ADB17208.1"/>
    </source>
</evidence>
<feature type="transmembrane region" description="Helical" evidence="2">
    <location>
        <begin position="71"/>
        <end position="90"/>
    </location>
</feature>
<keyword evidence="2" id="KW-0472">Membrane</keyword>
<feature type="compositionally biased region" description="Pro residues" evidence="1">
    <location>
        <begin position="1"/>
        <end position="11"/>
    </location>
</feature>
<dbReference type="HOGENOM" id="CLU_039288_0_0_0"/>
<dbReference type="eggNOG" id="COG1657">
    <property type="taxonomic scope" value="Bacteria"/>
</dbReference>
<feature type="region of interest" description="Disordered" evidence="1">
    <location>
        <begin position="1"/>
        <end position="56"/>
    </location>
</feature>
<gene>
    <name evidence="3" type="ordered locus">Psta_2539</name>
</gene>
<reference evidence="3 4" key="1">
    <citation type="journal article" date="2009" name="Stand. Genomic Sci.">
        <title>Complete genome sequence of Pirellula staleyi type strain (ATCC 27377).</title>
        <authorList>
            <person name="Clum A."/>
            <person name="Tindall B.J."/>
            <person name="Sikorski J."/>
            <person name="Ivanova N."/>
            <person name="Mavrommatis K."/>
            <person name="Lucas S."/>
            <person name="Glavina del Rio T."/>
            <person name="Nolan M."/>
            <person name="Chen F."/>
            <person name="Tice H."/>
            <person name="Pitluck S."/>
            <person name="Cheng J.F."/>
            <person name="Chertkov O."/>
            <person name="Brettin T."/>
            <person name="Han C."/>
            <person name="Detter J.C."/>
            <person name="Kuske C."/>
            <person name="Bruce D."/>
            <person name="Goodwin L."/>
            <person name="Ovchinikova G."/>
            <person name="Pati A."/>
            <person name="Mikhailova N."/>
            <person name="Chen A."/>
            <person name="Palaniappan K."/>
            <person name="Land M."/>
            <person name="Hauser L."/>
            <person name="Chang Y.J."/>
            <person name="Jeffries C.D."/>
            <person name="Chain P."/>
            <person name="Rohde M."/>
            <person name="Goker M."/>
            <person name="Bristow J."/>
            <person name="Eisen J.A."/>
            <person name="Markowitz V."/>
            <person name="Hugenholtz P."/>
            <person name="Kyrpides N.C."/>
            <person name="Klenk H.P."/>
            <person name="Lapidus A."/>
        </authorList>
    </citation>
    <scope>NUCLEOTIDE SEQUENCE [LARGE SCALE GENOMIC DNA]</scope>
    <source>
        <strain evidence="4">ATCC 27377 / DSM 6068 / ICPB 4128</strain>
    </source>
</reference>
<dbReference type="SUPFAM" id="SSF48239">
    <property type="entry name" value="Terpenoid cyclases/Protein prenyltransferases"/>
    <property type="match status" value="1"/>
</dbReference>
<sequence>MSTTPTPPNPGQPQGARPAPPPARKAPAPAAAASQPAKPQQPAAAAPEEEADDAPSGGGGKFVLFNAVPSYMVSAVVHFFAFIILAVITIEPPKQQNQVAVTATKTEELEEVEDFVEDKIEINVDETNVSDTRSDVVAQIQSDVVETPVDPSLAMDVDTAAVHVELSDFGEQTAPKNDLMQAVGSVTGSGVSGRGEAARGAMVAKIGGNSASEAAVAAALQWFAAHQNPDGSWNFDHRTGPCQGRCSDGGRMTDCRTGATAMALLPFLGAGQTHKAGTYKKNVEAGLYFLTSQMKVKNNAGDLAQGGGNMYSHGLASIVLCEAYAMTHDKGLMTPAQLSLNHIVYAQDPVGGGWRYTPRQAGDTSAVGWQLMALKSGHMAYLQVPPGTIQGAVKFLDSVQADSGSKYGYTGPGAGQATTACGLLCRMYLGWKKDHPGIQRGAEFISKIGPSKGNMYFNYYATQVMRHYGGEGGEGAELWDKWNKEMRDSLVNGQDKTGHQKGSWYMKGDHGSEAGGRIYCTSMATMILEVYYRHMPIYGKAAAEEEFPL</sequence>
<dbReference type="Gene3D" id="1.50.10.20">
    <property type="match status" value="1"/>
</dbReference>
<keyword evidence="4" id="KW-1185">Reference proteome</keyword>
<protein>
    <recommendedName>
        <fullName evidence="5">Squalene cyclase C-terminal domain-containing protein</fullName>
    </recommendedName>
</protein>
<dbReference type="AlphaFoldDB" id="D2R5M6"/>
<evidence type="ECO:0000256" key="2">
    <source>
        <dbReference type="SAM" id="Phobius"/>
    </source>
</evidence>
<evidence type="ECO:0000256" key="1">
    <source>
        <dbReference type="SAM" id="MobiDB-lite"/>
    </source>
</evidence>
<evidence type="ECO:0000313" key="4">
    <source>
        <dbReference type="Proteomes" id="UP000001887"/>
    </source>
</evidence>
<evidence type="ECO:0008006" key="5">
    <source>
        <dbReference type="Google" id="ProtNLM"/>
    </source>
</evidence>
<dbReference type="KEGG" id="psl:Psta_2539"/>
<organism evidence="3 4">
    <name type="scientific">Pirellula staleyi (strain ATCC 27377 / DSM 6068 / ICPB 4128)</name>
    <name type="common">Pirella staleyi</name>
    <dbReference type="NCBI Taxonomy" id="530564"/>
    <lineage>
        <taxon>Bacteria</taxon>
        <taxon>Pseudomonadati</taxon>
        <taxon>Planctomycetota</taxon>
        <taxon>Planctomycetia</taxon>
        <taxon>Pirellulales</taxon>
        <taxon>Pirellulaceae</taxon>
        <taxon>Pirellula</taxon>
    </lineage>
</organism>
<keyword evidence="2" id="KW-0812">Transmembrane</keyword>
<dbReference type="Proteomes" id="UP000001887">
    <property type="component" value="Chromosome"/>
</dbReference>
<keyword evidence="2" id="KW-1133">Transmembrane helix</keyword>
<accession>D2R5M6</accession>
<dbReference type="CDD" id="cd00688">
    <property type="entry name" value="ISOPREN_C2_like"/>
    <property type="match status" value="1"/>
</dbReference>
<dbReference type="InterPro" id="IPR008930">
    <property type="entry name" value="Terpenoid_cyclase/PrenylTrfase"/>
</dbReference>
<proteinExistence type="predicted"/>
<dbReference type="EMBL" id="CP001848">
    <property type="protein sequence ID" value="ADB17208.1"/>
    <property type="molecule type" value="Genomic_DNA"/>
</dbReference>
<feature type="compositionally biased region" description="Low complexity" evidence="1">
    <location>
        <begin position="25"/>
        <end position="46"/>
    </location>
</feature>